<evidence type="ECO:0000256" key="1">
    <source>
        <dbReference type="ARBA" id="ARBA00022679"/>
    </source>
</evidence>
<accession>A0A6J5ZAX0</accession>
<dbReference type="SUPFAM" id="SSF55729">
    <property type="entry name" value="Acyl-CoA N-acyltransferases (Nat)"/>
    <property type="match status" value="1"/>
</dbReference>
<dbReference type="PROSITE" id="PS51186">
    <property type="entry name" value="GNAT"/>
    <property type="match status" value="1"/>
</dbReference>
<keyword evidence="1" id="KW-0808">Transferase</keyword>
<organism evidence="4">
    <name type="scientific">freshwater metagenome</name>
    <dbReference type="NCBI Taxonomy" id="449393"/>
    <lineage>
        <taxon>unclassified sequences</taxon>
        <taxon>metagenomes</taxon>
        <taxon>ecological metagenomes</taxon>
    </lineage>
</organism>
<keyword evidence="2" id="KW-0012">Acyltransferase</keyword>
<dbReference type="InterPro" id="IPR016181">
    <property type="entry name" value="Acyl_CoA_acyltransferase"/>
</dbReference>
<evidence type="ECO:0000313" key="4">
    <source>
        <dbReference type="EMBL" id="CAB4339741.1"/>
    </source>
</evidence>
<dbReference type="GO" id="GO:0016747">
    <property type="term" value="F:acyltransferase activity, transferring groups other than amino-acyl groups"/>
    <property type="evidence" value="ECO:0007669"/>
    <property type="project" value="InterPro"/>
</dbReference>
<feature type="domain" description="N-acetyltransferase" evidence="3">
    <location>
        <begin position="183"/>
        <end position="319"/>
    </location>
</feature>
<dbReference type="PANTHER" id="PTHR43420:SF47">
    <property type="entry name" value="N-ACETYLTRANSFERASE DOMAIN-CONTAINING PROTEIN"/>
    <property type="match status" value="1"/>
</dbReference>
<reference evidence="4" key="1">
    <citation type="submission" date="2020-05" db="EMBL/GenBank/DDBJ databases">
        <authorList>
            <person name="Chiriac C."/>
            <person name="Salcher M."/>
            <person name="Ghai R."/>
            <person name="Kavagutti S V."/>
        </authorList>
    </citation>
    <scope>NUCLEOTIDE SEQUENCE</scope>
</reference>
<dbReference type="InterPro" id="IPR056935">
    <property type="entry name" value="Rv0428c-like_C"/>
</dbReference>
<dbReference type="EMBL" id="CAESAF010000093">
    <property type="protein sequence ID" value="CAB4339741.1"/>
    <property type="molecule type" value="Genomic_DNA"/>
</dbReference>
<dbReference type="InterPro" id="IPR050680">
    <property type="entry name" value="YpeA/RimI_acetyltransf"/>
</dbReference>
<evidence type="ECO:0000256" key="2">
    <source>
        <dbReference type="ARBA" id="ARBA00023315"/>
    </source>
</evidence>
<proteinExistence type="predicted"/>
<evidence type="ECO:0000259" key="3">
    <source>
        <dbReference type="PROSITE" id="PS51186"/>
    </source>
</evidence>
<dbReference type="Pfam" id="PF24553">
    <property type="entry name" value="Rv0428c_C"/>
    <property type="match status" value="1"/>
</dbReference>
<name>A0A6J5ZAX0_9ZZZZ</name>
<dbReference type="Gene3D" id="3.40.630.30">
    <property type="match status" value="1"/>
</dbReference>
<sequence>MTQAALLGAIGKRVTIRLHEPSGGYRDIVGILQSEHHLINSKSENVHFSPEQIAIWREIKPLPDLAGKGAPLSQRIVELEKLSDLTWPAERKVEYGKWHLRISDGFTMRANSVLPTGAAPIGEPPVDLASAVNQVVKTYRENNLKPTFTIPLPIYDELDQYLEQMGWKIEIGANFLIRDIGSIQLSSDPELEVEMLDYPSESWLTMRSDQPLAKLMQRYPARYGAIYSGGKIIAVGRIAISGGWSIVTRLFVDSSFRGKGVAKILMNHLLVAAKDDGATKVALQVDEENGAALALYQSMGFRTHHKYVYRVLDDEIAKT</sequence>
<dbReference type="AlphaFoldDB" id="A0A6J5ZAX0"/>
<dbReference type="PANTHER" id="PTHR43420">
    <property type="entry name" value="ACETYLTRANSFERASE"/>
    <property type="match status" value="1"/>
</dbReference>
<dbReference type="CDD" id="cd04301">
    <property type="entry name" value="NAT_SF"/>
    <property type="match status" value="1"/>
</dbReference>
<gene>
    <name evidence="4" type="ORF">UFOPK3574_00826</name>
</gene>
<dbReference type="InterPro" id="IPR000182">
    <property type="entry name" value="GNAT_dom"/>
</dbReference>
<protein>
    <submittedName>
        <fullName evidence="4">Unannotated protein</fullName>
    </submittedName>
</protein>